<feature type="compositionally biased region" description="Polar residues" evidence="1">
    <location>
        <begin position="1"/>
        <end position="13"/>
    </location>
</feature>
<name>A0A9N7TJ07_PLEPL</name>
<evidence type="ECO:0000313" key="3">
    <source>
        <dbReference type="Proteomes" id="UP001153269"/>
    </source>
</evidence>
<evidence type="ECO:0000256" key="1">
    <source>
        <dbReference type="SAM" id="MobiDB-lite"/>
    </source>
</evidence>
<proteinExistence type="predicted"/>
<feature type="compositionally biased region" description="Basic residues" evidence="1">
    <location>
        <begin position="43"/>
        <end position="60"/>
    </location>
</feature>
<dbReference type="EMBL" id="CADEAL010000075">
    <property type="protein sequence ID" value="CAB1413870.1"/>
    <property type="molecule type" value="Genomic_DNA"/>
</dbReference>
<comment type="caution">
    <text evidence="2">The sequence shown here is derived from an EMBL/GenBank/DDBJ whole genome shotgun (WGS) entry which is preliminary data.</text>
</comment>
<keyword evidence="3" id="KW-1185">Reference proteome</keyword>
<protein>
    <submittedName>
        <fullName evidence="2">Uncharacterized protein</fullName>
    </submittedName>
</protein>
<dbReference type="AlphaFoldDB" id="A0A9N7TJ07"/>
<reference evidence="2" key="1">
    <citation type="submission" date="2020-03" db="EMBL/GenBank/DDBJ databases">
        <authorList>
            <person name="Weist P."/>
        </authorList>
    </citation>
    <scope>NUCLEOTIDE SEQUENCE</scope>
</reference>
<evidence type="ECO:0000313" key="2">
    <source>
        <dbReference type="EMBL" id="CAB1413870.1"/>
    </source>
</evidence>
<gene>
    <name evidence="2" type="ORF">PLEPLA_LOCUS1573</name>
</gene>
<feature type="region of interest" description="Disordered" evidence="1">
    <location>
        <begin position="1"/>
        <end position="69"/>
    </location>
</feature>
<organism evidence="2 3">
    <name type="scientific">Pleuronectes platessa</name>
    <name type="common">European plaice</name>
    <dbReference type="NCBI Taxonomy" id="8262"/>
    <lineage>
        <taxon>Eukaryota</taxon>
        <taxon>Metazoa</taxon>
        <taxon>Chordata</taxon>
        <taxon>Craniata</taxon>
        <taxon>Vertebrata</taxon>
        <taxon>Euteleostomi</taxon>
        <taxon>Actinopterygii</taxon>
        <taxon>Neopterygii</taxon>
        <taxon>Teleostei</taxon>
        <taxon>Neoteleostei</taxon>
        <taxon>Acanthomorphata</taxon>
        <taxon>Carangaria</taxon>
        <taxon>Pleuronectiformes</taxon>
        <taxon>Pleuronectoidei</taxon>
        <taxon>Pleuronectidae</taxon>
        <taxon>Pleuronectes</taxon>
    </lineage>
</organism>
<accession>A0A9N7TJ07</accession>
<sequence>MQHFSLSQDQNSHVGLRTQREPEQFNEETHSFIPFSSRGQFRGGRRRRRGERKRRRRRKSAQSLTPAGASEILNEWSFPSRAECVRTLEVRNAARDEAVLEQVGIRAGEEEEA</sequence>
<feature type="compositionally biased region" description="Basic and acidic residues" evidence="1">
    <location>
        <begin position="18"/>
        <end position="30"/>
    </location>
</feature>
<dbReference type="Proteomes" id="UP001153269">
    <property type="component" value="Unassembled WGS sequence"/>
</dbReference>